<dbReference type="PANTHER" id="PTHR10288">
    <property type="entry name" value="KH DOMAIN CONTAINING RNA BINDING PROTEIN"/>
    <property type="match status" value="1"/>
</dbReference>
<dbReference type="InterPro" id="IPR036612">
    <property type="entry name" value="KH_dom_type_1_sf"/>
</dbReference>
<keyword evidence="6" id="KW-1185">Reference proteome</keyword>
<proteinExistence type="predicted"/>
<feature type="domain" description="K Homology" evidence="4">
    <location>
        <begin position="4"/>
        <end position="74"/>
    </location>
</feature>
<dbReference type="SUPFAM" id="SSF54791">
    <property type="entry name" value="Eukaryotic type KH-domain (KH-domain type I)"/>
    <property type="match status" value="1"/>
</dbReference>
<dbReference type="Gene3D" id="3.30.1370.10">
    <property type="entry name" value="K Homology domain, type 1"/>
    <property type="match status" value="1"/>
</dbReference>
<dbReference type="CDD" id="cd22396">
    <property type="entry name" value="KH-I_FUBP_rpt1"/>
    <property type="match status" value="1"/>
</dbReference>
<gene>
    <name evidence="5" type="ORF">BpHYR1_031344</name>
</gene>
<feature type="compositionally biased region" description="Basic and acidic residues" evidence="3">
    <location>
        <begin position="63"/>
        <end position="81"/>
    </location>
</feature>
<dbReference type="InterPro" id="IPR004087">
    <property type="entry name" value="KH_dom"/>
</dbReference>
<evidence type="ECO:0000313" key="5">
    <source>
        <dbReference type="EMBL" id="RNA16673.1"/>
    </source>
</evidence>
<evidence type="ECO:0000313" key="6">
    <source>
        <dbReference type="Proteomes" id="UP000276133"/>
    </source>
</evidence>
<accession>A0A3M7QZE7</accession>
<evidence type="ECO:0000256" key="2">
    <source>
        <dbReference type="PROSITE-ProRule" id="PRU00117"/>
    </source>
</evidence>
<protein>
    <submittedName>
        <fullName evidence="5">Far upstream element-binding 1</fullName>
    </submittedName>
</protein>
<reference evidence="5 6" key="1">
    <citation type="journal article" date="2018" name="Sci. Rep.">
        <title>Genomic signatures of local adaptation to the degree of environmental predictability in rotifers.</title>
        <authorList>
            <person name="Franch-Gras L."/>
            <person name="Hahn C."/>
            <person name="Garcia-Roger E.M."/>
            <person name="Carmona M.J."/>
            <person name="Serra M."/>
            <person name="Gomez A."/>
        </authorList>
    </citation>
    <scope>NUCLEOTIDE SEQUENCE [LARGE SCALE GENOMIC DNA]</scope>
    <source>
        <strain evidence="5">HYR1</strain>
    </source>
</reference>
<dbReference type="OrthoDB" id="5204190at2759"/>
<feature type="region of interest" description="Disordered" evidence="3">
    <location>
        <begin position="43"/>
        <end position="121"/>
    </location>
</feature>
<dbReference type="STRING" id="10195.A0A3M7QZE7"/>
<dbReference type="Proteomes" id="UP000276133">
    <property type="component" value="Unassembled WGS sequence"/>
</dbReference>
<organism evidence="5 6">
    <name type="scientific">Brachionus plicatilis</name>
    <name type="common">Marine rotifer</name>
    <name type="synonym">Brachionus muelleri</name>
    <dbReference type="NCBI Taxonomy" id="10195"/>
    <lineage>
        <taxon>Eukaryota</taxon>
        <taxon>Metazoa</taxon>
        <taxon>Spiralia</taxon>
        <taxon>Gnathifera</taxon>
        <taxon>Rotifera</taxon>
        <taxon>Eurotatoria</taxon>
        <taxon>Monogononta</taxon>
        <taxon>Pseudotrocha</taxon>
        <taxon>Ploima</taxon>
        <taxon>Brachionidae</taxon>
        <taxon>Brachionus</taxon>
    </lineage>
</organism>
<evidence type="ECO:0000256" key="1">
    <source>
        <dbReference type="ARBA" id="ARBA00022737"/>
    </source>
</evidence>
<evidence type="ECO:0000259" key="4">
    <source>
        <dbReference type="SMART" id="SM00322"/>
    </source>
</evidence>
<dbReference type="SMART" id="SM00322">
    <property type="entry name" value="KH"/>
    <property type="match status" value="1"/>
</dbReference>
<dbReference type="AlphaFoldDB" id="A0A3M7QZE7"/>
<dbReference type="GO" id="GO:0003723">
    <property type="term" value="F:RNA binding"/>
    <property type="evidence" value="ECO:0007669"/>
    <property type="project" value="UniProtKB-UniRule"/>
</dbReference>
<feature type="compositionally biased region" description="Gly residues" evidence="3">
    <location>
        <begin position="84"/>
        <end position="96"/>
    </location>
</feature>
<name>A0A3M7QZE7_BRAPC</name>
<evidence type="ECO:0000256" key="3">
    <source>
        <dbReference type="SAM" id="MobiDB-lite"/>
    </source>
</evidence>
<feature type="compositionally biased region" description="Polar residues" evidence="3">
    <location>
        <begin position="111"/>
        <end position="121"/>
    </location>
</feature>
<keyword evidence="2" id="KW-0694">RNA-binding</keyword>
<keyword evidence="1" id="KW-0677">Repeat</keyword>
<sequence>MSGSIFNEEYLIPDNMVGLVIGRGGEQIKRLQMESGCRIRIASESNGSPERACTLSGSQESIDEAKRMLDEVVKRGIDRQQGRSQGGSYGGNGGNPGYQQQNRGGYQPRRFNNQYQQQQPY</sequence>
<dbReference type="PROSITE" id="PS50084">
    <property type="entry name" value="KH_TYPE_1"/>
    <property type="match status" value="1"/>
</dbReference>
<dbReference type="Pfam" id="PF00013">
    <property type="entry name" value="KH_1"/>
    <property type="match status" value="1"/>
</dbReference>
<comment type="caution">
    <text evidence="5">The sequence shown here is derived from an EMBL/GenBank/DDBJ whole genome shotgun (WGS) entry which is preliminary data.</text>
</comment>
<feature type="compositionally biased region" description="Low complexity" evidence="3">
    <location>
        <begin position="97"/>
        <end position="110"/>
    </location>
</feature>
<dbReference type="InterPro" id="IPR004088">
    <property type="entry name" value="KH_dom_type_1"/>
</dbReference>
<dbReference type="EMBL" id="REGN01004652">
    <property type="protein sequence ID" value="RNA16673.1"/>
    <property type="molecule type" value="Genomic_DNA"/>
</dbReference>